<evidence type="ECO:0000259" key="16">
    <source>
        <dbReference type="PROSITE" id="PS50902"/>
    </source>
</evidence>
<feature type="domain" description="FAD-binding FR-type" evidence="17">
    <location>
        <begin position="660"/>
        <end position="903"/>
    </location>
</feature>
<dbReference type="FunFam" id="1.10.630.10:FF:000040">
    <property type="entry name" value="Bifunctional cytochrome P450/NADPH--P450 reductase"/>
    <property type="match status" value="1"/>
</dbReference>
<evidence type="ECO:0000256" key="12">
    <source>
        <dbReference type="ARBA" id="ARBA00023033"/>
    </source>
</evidence>
<dbReference type="Pfam" id="PF00258">
    <property type="entry name" value="Flavodoxin_1"/>
    <property type="match status" value="1"/>
</dbReference>
<keyword evidence="3 14" id="KW-0349">Heme</keyword>
<comment type="similarity">
    <text evidence="1 14">In the N-terminal section; belongs to the cytochrome P450 family.</text>
</comment>
<evidence type="ECO:0000256" key="15">
    <source>
        <dbReference type="PIRSR" id="PIRSR000209-1"/>
    </source>
</evidence>
<dbReference type="Pfam" id="PF00067">
    <property type="entry name" value="p450"/>
    <property type="match status" value="1"/>
</dbReference>
<evidence type="ECO:0000256" key="4">
    <source>
        <dbReference type="ARBA" id="ARBA00022630"/>
    </source>
</evidence>
<dbReference type="SUPFAM" id="SSF52218">
    <property type="entry name" value="Flavoproteins"/>
    <property type="match status" value="1"/>
</dbReference>
<keyword evidence="6 14" id="KW-0479">Metal-binding</keyword>
<comment type="cofactor">
    <cofactor evidence="14">
        <name>FAD</name>
        <dbReference type="ChEBI" id="CHEBI:57692"/>
    </cofactor>
    <cofactor evidence="14">
        <name>FMN</name>
        <dbReference type="ChEBI" id="CHEBI:58210"/>
    </cofactor>
</comment>
<evidence type="ECO:0000256" key="1">
    <source>
        <dbReference type="ARBA" id="ARBA00010018"/>
    </source>
</evidence>
<reference evidence="18" key="1">
    <citation type="submission" date="2020-02" db="EMBL/GenBank/DDBJ databases">
        <authorList>
            <person name="Meier V. D."/>
        </authorList>
    </citation>
    <scope>NUCLEOTIDE SEQUENCE</scope>
    <source>
        <strain evidence="18">AVDCRST_MAG39</strain>
    </source>
</reference>
<dbReference type="PRINTS" id="PR00369">
    <property type="entry name" value="FLAVODOXIN"/>
</dbReference>
<keyword evidence="9 14" id="KW-0249">Electron transport</keyword>
<evidence type="ECO:0000256" key="11">
    <source>
        <dbReference type="ARBA" id="ARBA00023004"/>
    </source>
</evidence>
<evidence type="ECO:0000256" key="8">
    <source>
        <dbReference type="ARBA" id="ARBA00022857"/>
    </source>
</evidence>
<dbReference type="SUPFAM" id="SSF52343">
    <property type="entry name" value="Ferredoxin reductase-like, C-terminal NADP-linked domain"/>
    <property type="match status" value="1"/>
</dbReference>
<comment type="cofactor">
    <cofactor evidence="14 15">
        <name>heme</name>
        <dbReference type="ChEBI" id="CHEBI:30413"/>
    </cofactor>
</comment>
<dbReference type="Gene3D" id="1.20.990.10">
    <property type="entry name" value="NADPH-cytochrome p450 Reductase, Chain A, domain 3"/>
    <property type="match status" value="1"/>
</dbReference>
<dbReference type="EC" id="1.14.14.1" evidence="14"/>
<dbReference type="AlphaFoldDB" id="A0A6J4TBN1"/>
<dbReference type="PROSITE" id="PS00086">
    <property type="entry name" value="CYTOCHROME_P450"/>
    <property type="match status" value="1"/>
</dbReference>
<dbReference type="GO" id="GO:0070330">
    <property type="term" value="F:aromatase activity"/>
    <property type="evidence" value="ECO:0007669"/>
    <property type="project" value="UniProtKB-UniRule"/>
</dbReference>
<comment type="catalytic activity">
    <reaction evidence="13 14">
        <text>2 oxidized [cytochrome P450] + NADPH = 2 reduced [cytochrome P450] + NADP(+) + H(+)</text>
        <dbReference type="Rhea" id="RHEA:24040"/>
        <dbReference type="Rhea" id="RHEA-COMP:14627"/>
        <dbReference type="Rhea" id="RHEA-COMP:14628"/>
        <dbReference type="ChEBI" id="CHEBI:15378"/>
        <dbReference type="ChEBI" id="CHEBI:55376"/>
        <dbReference type="ChEBI" id="CHEBI:57783"/>
        <dbReference type="ChEBI" id="CHEBI:58349"/>
        <dbReference type="ChEBI" id="CHEBI:60344"/>
        <dbReference type="EC" id="1.6.2.4"/>
    </reaction>
</comment>
<dbReference type="Pfam" id="PF00175">
    <property type="entry name" value="NAD_binding_1"/>
    <property type="match status" value="1"/>
</dbReference>
<dbReference type="Gene3D" id="2.40.30.10">
    <property type="entry name" value="Translation factors"/>
    <property type="match status" value="1"/>
</dbReference>
<accession>A0A6J4TBN1</accession>
<dbReference type="EMBL" id="CADCVW010000101">
    <property type="protein sequence ID" value="CAA9519071.1"/>
    <property type="molecule type" value="Genomic_DNA"/>
</dbReference>
<evidence type="ECO:0000256" key="2">
    <source>
        <dbReference type="ARBA" id="ARBA00022448"/>
    </source>
</evidence>
<dbReference type="PIRSF" id="PIRSF000209">
    <property type="entry name" value="Bifunctional_P450_P450R"/>
    <property type="match status" value="1"/>
</dbReference>
<evidence type="ECO:0000256" key="9">
    <source>
        <dbReference type="ARBA" id="ARBA00022982"/>
    </source>
</evidence>
<dbReference type="InterPro" id="IPR001094">
    <property type="entry name" value="Flavdoxin-like"/>
</dbReference>
<dbReference type="InterPro" id="IPR001433">
    <property type="entry name" value="OxRdtase_FAD/NAD-bd"/>
</dbReference>
<keyword evidence="2 14" id="KW-0813">Transport</keyword>
<dbReference type="InterPro" id="IPR001128">
    <property type="entry name" value="Cyt_P450"/>
</dbReference>
<keyword evidence="5 14" id="KW-0288">FMN</keyword>
<dbReference type="InterPro" id="IPR017927">
    <property type="entry name" value="FAD-bd_FR_type"/>
</dbReference>
<dbReference type="Pfam" id="PF00667">
    <property type="entry name" value="FAD_binding_1"/>
    <property type="match status" value="1"/>
</dbReference>
<dbReference type="PROSITE" id="PS50902">
    <property type="entry name" value="FLAVODOXIN_LIKE"/>
    <property type="match status" value="1"/>
</dbReference>
<dbReference type="InterPro" id="IPR017938">
    <property type="entry name" value="Riboflavin_synthase-like_b-brl"/>
</dbReference>
<dbReference type="Gene3D" id="3.40.50.360">
    <property type="match status" value="1"/>
</dbReference>
<proteinExistence type="inferred from homology"/>
<dbReference type="GO" id="GO:0005829">
    <property type="term" value="C:cytosol"/>
    <property type="evidence" value="ECO:0007669"/>
    <property type="project" value="TreeGrafter"/>
</dbReference>
<dbReference type="CDD" id="cd06206">
    <property type="entry name" value="bifunctional_CYPOR"/>
    <property type="match status" value="1"/>
</dbReference>
<dbReference type="Gene3D" id="1.10.630.10">
    <property type="entry name" value="Cytochrome P450"/>
    <property type="match status" value="1"/>
</dbReference>
<dbReference type="PANTHER" id="PTHR19384:SF17">
    <property type="entry name" value="NADPH--CYTOCHROME P450 REDUCTASE"/>
    <property type="match status" value="1"/>
</dbReference>
<feature type="domain" description="Flavodoxin-like" evidence="16">
    <location>
        <begin position="488"/>
        <end position="628"/>
    </location>
</feature>
<dbReference type="GO" id="GO:0005506">
    <property type="term" value="F:iron ion binding"/>
    <property type="evidence" value="ECO:0007669"/>
    <property type="project" value="UniProtKB-UniRule"/>
</dbReference>
<dbReference type="SUPFAM" id="SSF48264">
    <property type="entry name" value="Cytochrome P450"/>
    <property type="match status" value="1"/>
</dbReference>
<evidence type="ECO:0000256" key="7">
    <source>
        <dbReference type="ARBA" id="ARBA00022827"/>
    </source>
</evidence>
<dbReference type="CDD" id="cd11068">
    <property type="entry name" value="CYP120A1"/>
    <property type="match status" value="1"/>
</dbReference>
<dbReference type="GO" id="GO:0003958">
    <property type="term" value="F:NADPH-hemoprotein reductase activity"/>
    <property type="evidence" value="ECO:0007669"/>
    <property type="project" value="UniProtKB-UniRule"/>
</dbReference>
<evidence type="ECO:0000256" key="3">
    <source>
        <dbReference type="ARBA" id="ARBA00022617"/>
    </source>
</evidence>
<dbReference type="EC" id="1.6.2.4" evidence="14"/>
<dbReference type="InterPro" id="IPR039261">
    <property type="entry name" value="FNR_nucleotide-bd"/>
</dbReference>
<dbReference type="PRINTS" id="PR00371">
    <property type="entry name" value="FPNCR"/>
</dbReference>
<sequence length="1062" mass="117326">MRPEANIPSAPKLPVLGHLHQIPSGGLIQHLTEVSGRHPEGIFHLWFGKFPGLFVSDPDLVAELSDENRFRKYPSRPLKALRPLVGDGLFTAFTEEPNWGRAHRILLPAFSQRAMRGYFDLLRDVAEQLAAKWERLEGQDLHVSDDMTRLTLESIALAGFGRSFDSFEREELDPFLQAMGVALEATLKNLTRLPIQQKLAPRREARAFDNSVRTMNEVVDRVIAERRARPDPQARDLLNLMLTAVDPETGEGLDDLNIRYQVLTFLIAGHETTSGLLTFALHLLLRHPHVLARAYAEVDRVLPGDARLEYGDVAKLDVIGRVLDETLRLWPTAPGFTVAPRGEEVIGGRYRLPKDRQVNVVVPALHRSPKAWDRPEEFDIDRWLPERAEELHPHAYKPFGNGARACIGRQFALLEAKIALAVVLQRFALHDPHGYRLEIKETLTIKPHDFFVRARRRRPEERLAVAAPEPAATAPVAVGGVAGAGQRLTVLHGTSLGTARDVAEQAAARAMRDGFDTVAMSLDDAFDAPPADGVLVIVTATYNGRAPDSAVRLERAIAEGRLAEVRWPEMRFAVLGIGNSQWPNYQAFPKLLDRSLEGAGARRLVPRGEADGNGDFEGGVDAFVAKLWASLGATASAAEDDALELTLVDRAAARREVLPGQAQLFEVLENRELVTPAPPSLWDFAKEAPRGSTRHLRLRLPEGTTYRTGDHLAVYARNRPELVDEALQLFGVASDALVRLDGGAGRLRHLPLGRTLPARQLLADYVDLQETASRRAVERLGGFTRCPHTRAALERLAREDYQAEVGDKRVTLLDLLRAYPALDVPLAAFVAASPAIQPRFYSIASSPRVSPDAVDLLVGTLSAPAWSGAGRHEGFASTYLRDAAPDERVLGFLRSPNPPFAPPEDASAPLILVGPGTGFAPFRGFLQDREARRAAGEVVGESLLFFGCRHPDHDWFFRDEMERWVADGATNLHLAFSAVDGHPWRFVQDALWAEQEAVWGALQRGAQLYVCGDGRFMAPAVRDALVRIHQQQAGATHAHASAWLEELIEDGRYHQDVFGFGK</sequence>
<keyword evidence="8 14" id="KW-0521">NADP</keyword>
<dbReference type="InterPro" id="IPR023173">
    <property type="entry name" value="NADPH_Cyt_P450_Rdtase_alpha"/>
</dbReference>
<evidence type="ECO:0000256" key="10">
    <source>
        <dbReference type="ARBA" id="ARBA00023002"/>
    </source>
</evidence>
<feature type="binding site" description="axial binding residue" evidence="15">
    <location>
        <position position="406"/>
    </location>
    <ligand>
        <name>heme</name>
        <dbReference type="ChEBI" id="CHEBI:30413"/>
    </ligand>
    <ligandPart>
        <name>Fe</name>
        <dbReference type="ChEBI" id="CHEBI:18248"/>
    </ligandPart>
</feature>
<dbReference type="SUPFAM" id="SSF63380">
    <property type="entry name" value="Riboflavin synthase domain-like"/>
    <property type="match status" value="1"/>
</dbReference>
<dbReference type="InterPro" id="IPR003097">
    <property type="entry name" value="CysJ-like_FAD-binding"/>
</dbReference>
<protein>
    <recommendedName>
        <fullName evidence="14">Bifunctional cytochrome P450/NADPH--P450 reductase</fullName>
    </recommendedName>
    <domain>
        <recommendedName>
            <fullName evidence="14">Cytochrome P450</fullName>
            <ecNumber evidence="14">1.14.14.1</ecNumber>
        </recommendedName>
    </domain>
    <domain>
        <recommendedName>
            <fullName evidence="14">NADPH--cytochrome P450 reductase</fullName>
            <ecNumber evidence="14">1.6.2.4</ecNumber>
        </recommendedName>
    </domain>
</protein>
<keyword evidence="11 14" id="KW-0408">Iron</keyword>
<keyword evidence="7 14" id="KW-0274">FAD</keyword>
<organism evidence="18">
    <name type="scientific">uncultured Sphingomonadaceae bacterium</name>
    <dbReference type="NCBI Taxonomy" id="169976"/>
    <lineage>
        <taxon>Bacteria</taxon>
        <taxon>Pseudomonadati</taxon>
        <taxon>Pseudomonadota</taxon>
        <taxon>Alphaproteobacteria</taxon>
        <taxon>Sphingomonadales</taxon>
        <taxon>Sphingomonadaceae</taxon>
        <taxon>environmental samples</taxon>
    </lineage>
</organism>
<dbReference type="Gene3D" id="3.40.50.80">
    <property type="entry name" value="Nucleotide-binding domain of ferredoxin-NADP reductase (FNR) module"/>
    <property type="match status" value="1"/>
</dbReference>
<keyword evidence="10 14" id="KW-0560">Oxidoreductase</keyword>
<evidence type="ECO:0000256" key="14">
    <source>
        <dbReference type="PIRNR" id="PIRNR000209"/>
    </source>
</evidence>
<evidence type="ECO:0000256" key="5">
    <source>
        <dbReference type="ARBA" id="ARBA00022643"/>
    </source>
</evidence>
<dbReference type="InterPro" id="IPR023206">
    <property type="entry name" value="Bifunctional_P450_P450_red"/>
</dbReference>
<comment type="catalytic activity">
    <reaction evidence="14">
        <text>an organic molecule + reduced [NADPH--hemoprotein reductase] + O2 = an alcohol + oxidized [NADPH--hemoprotein reductase] + H2O + H(+)</text>
        <dbReference type="Rhea" id="RHEA:17149"/>
        <dbReference type="Rhea" id="RHEA-COMP:11964"/>
        <dbReference type="Rhea" id="RHEA-COMP:11965"/>
        <dbReference type="ChEBI" id="CHEBI:15377"/>
        <dbReference type="ChEBI" id="CHEBI:15378"/>
        <dbReference type="ChEBI" id="CHEBI:15379"/>
        <dbReference type="ChEBI" id="CHEBI:30879"/>
        <dbReference type="ChEBI" id="CHEBI:57618"/>
        <dbReference type="ChEBI" id="CHEBI:58210"/>
        <dbReference type="ChEBI" id="CHEBI:142491"/>
        <dbReference type="EC" id="1.14.14.1"/>
    </reaction>
</comment>
<evidence type="ECO:0000313" key="18">
    <source>
        <dbReference type="EMBL" id="CAA9519071.1"/>
    </source>
</evidence>
<dbReference type="InterPro" id="IPR017972">
    <property type="entry name" value="Cyt_P450_CS"/>
</dbReference>
<dbReference type="InterPro" id="IPR008254">
    <property type="entry name" value="Flavodoxin/NO_synth"/>
</dbReference>
<name>A0A6J4TBN1_9SPHN</name>
<evidence type="ECO:0000256" key="13">
    <source>
        <dbReference type="ARBA" id="ARBA00049342"/>
    </source>
</evidence>
<dbReference type="PANTHER" id="PTHR19384">
    <property type="entry name" value="NITRIC OXIDE SYNTHASE-RELATED"/>
    <property type="match status" value="1"/>
</dbReference>
<dbReference type="GO" id="GO:0050660">
    <property type="term" value="F:flavin adenine dinucleotide binding"/>
    <property type="evidence" value="ECO:0007669"/>
    <property type="project" value="TreeGrafter"/>
</dbReference>
<dbReference type="PROSITE" id="PS51384">
    <property type="entry name" value="FAD_FR"/>
    <property type="match status" value="1"/>
</dbReference>
<evidence type="ECO:0000256" key="6">
    <source>
        <dbReference type="ARBA" id="ARBA00022723"/>
    </source>
</evidence>
<dbReference type="InterPro" id="IPR036396">
    <property type="entry name" value="Cyt_P450_sf"/>
</dbReference>
<gene>
    <name evidence="18" type="ORF">AVDCRST_MAG39-2374</name>
</gene>
<keyword evidence="12 14" id="KW-0503">Monooxygenase</keyword>
<dbReference type="InterPro" id="IPR029039">
    <property type="entry name" value="Flavoprotein-like_sf"/>
</dbReference>
<evidence type="ECO:0000259" key="17">
    <source>
        <dbReference type="PROSITE" id="PS51384"/>
    </source>
</evidence>
<dbReference type="GO" id="GO:0020037">
    <property type="term" value="F:heme binding"/>
    <property type="evidence" value="ECO:0007669"/>
    <property type="project" value="UniProtKB-UniRule"/>
</dbReference>
<dbReference type="InterPro" id="IPR001709">
    <property type="entry name" value="Flavoprot_Pyr_Nucl_cyt_Rdtase"/>
</dbReference>
<dbReference type="GO" id="GO:0010181">
    <property type="term" value="F:FMN binding"/>
    <property type="evidence" value="ECO:0007669"/>
    <property type="project" value="UniProtKB-UniRule"/>
</dbReference>
<keyword evidence="4 14" id="KW-0285">Flavoprotein</keyword>